<evidence type="ECO:0000313" key="2">
    <source>
        <dbReference type="Proteomes" id="UP000249799"/>
    </source>
</evidence>
<keyword evidence="2" id="KW-1185">Reference proteome</keyword>
<dbReference type="KEGG" id="bsed:DN745_18800"/>
<gene>
    <name evidence="1" type="ORF">DN745_18800</name>
</gene>
<sequence length="224" mass="25545">MLPHTFRRFDDGETVAALGYDIVMRRRNAGMLELPTGELVACDPLTFLDTEPFDIAIEPGRYPVLLFVAELRDESRLAYAMLEVSRERTVRWKRADVQEDDVRRTLFDPPDGGYPVDSSVGSFMDAHTAGVLMNYTPLLEDDEFPRAIHGEMRRQQRQGFAWANLDIRQSLGIHSGQTLNLITFETGFGPGLYETWVGLDEKGRVTRVVSDFQVLDLHFRSFPM</sequence>
<reference evidence="1 2" key="1">
    <citation type="submission" date="2018-06" db="EMBL/GenBank/DDBJ databases">
        <title>Lujinxingia sediminis gen. nov. sp. nov., a new facultative anaerobic member of the class Deltaproteobacteria, and proposal of Lujinxingaceae fam. nov.</title>
        <authorList>
            <person name="Guo L.-Y."/>
            <person name="Li C.-M."/>
            <person name="Wang S."/>
            <person name="Du Z.-J."/>
        </authorList>
    </citation>
    <scope>NUCLEOTIDE SEQUENCE [LARGE SCALE GENOMIC DNA]</scope>
    <source>
        <strain evidence="1 2">FA350</strain>
    </source>
</reference>
<dbReference type="AlphaFoldDB" id="A0A2Z4FRC5"/>
<dbReference type="InterPro" id="IPR025335">
    <property type="entry name" value="DUF4241"/>
</dbReference>
<evidence type="ECO:0000313" key="1">
    <source>
        <dbReference type="EMBL" id="AWV91265.1"/>
    </source>
</evidence>
<organism evidence="1 2">
    <name type="scientific">Bradymonas sediminis</name>
    <dbReference type="NCBI Taxonomy" id="1548548"/>
    <lineage>
        <taxon>Bacteria</taxon>
        <taxon>Deltaproteobacteria</taxon>
        <taxon>Bradymonadales</taxon>
        <taxon>Bradymonadaceae</taxon>
        <taxon>Bradymonas</taxon>
    </lineage>
</organism>
<dbReference type="OrthoDB" id="9789980at2"/>
<name>A0A2Z4FRC5_9DELT</name>
<accession>A0A2Z4FRC5</accession>
<dbReference type="EMBL" id="CP030032">
    <property type="protein sequence ID" value="AWV91265.1"/>
    <property type="molecule type" value="Genomic_DNA"/>
</dbReference>
<protein>
    <submittedName>
        <fullName evidence="1">Uncharacterized protein</fullName>
    </submittedName>
</protein>
<proteinExistence type="predicted"/>
<dbReference type="Pfam" id="PF14025">
    <property type="entry name" value="DUF4241"/>
    <property type="match status" value="1"/>
</dbReference>
<dbReference type="Proteomes" id="UP000249799">
    <property type="component" value="Chromosome"/>
</dbReference>